<accession>A0A8H6MPR5</accession>
<keyword evidence="4" id="KW-0346">Stress response</keyword>
<evidence type="ECO:0000256" key="1">
    <source>
        <dbReference type="RuleBase" id="RU004560"/>
    </source>
</evidence>
<gene>
    <name evidence="4" type="ORF">CSOJ01_10059</name>
</gene>
<proteinExistence type="inferred from homology"/>
<dbReference type="Pfam" id="PF20571">
    <property type="entry name" value="DUF6780"/>
    <property type="match status" value="1"/>
</dbReference>
<name>A0A8H6MPR5_9PEZI</name>
<dbReference type="EMBL" id="WIGN01000203">
    <property type="protein sequence ID" value="KAF6804647.1"/>
    <property type="molecule type" value="Genomic_DNA"/>
</dbReference>
<feature type="region of interest" description="Disordered" evidence="2">
    <location>
        <begin position="49"/>
        <end position="126"/>
    </location>
</feature>
<dbReference type="SUPFAM" id="SSF52540">
    <property type="entry name" value="P-loop containing nucleoside triphosphate hydrolases"/>
    <property type="match status" value="1"/>
</dbReference>
<dbReference type="Pfam" id="PF00735">
    <property type="entry name" value="Septin"/>
    <property type="match status" value="1"/>
</dbReference>
<evidence type="ECO:0000313" key="5">
    <source>
        <dbReference type="Proteomes" id="UP000652219"/>
    </source>
</evidence>
<dbReference type="PANTHER" id="PTHR18884">
    <property type="entry name" value="SEPTIN"/>
    <property type="match status" value="1"/>
</dbReference>
<dbReference type="InterPro" id="IPR030379">
    <property type="entry name" value="G_SEPTIN_dom"/>
</dbReference>
<keyword evidence="5" id="KW-1185">Reference proteome</keyword>
<feature type="compositionally biased region" description="Low complexity" evidence="2">
    <location>
        <begin position="75"/>
        <end position="88"/>
    </location>
</feature>
<keyword evidence="1" id="KW-0547">Nucleotide-binding</keyword>
<dbReference type="Proteomes" id="UP000652219">
    <property type="component" value="Unassembled WGS sequence"/>
</dbReference>
<dbReference type="InterPro" id="IPR046707">
    <property type="entry name" value="DUF6780"/>
</dbReference>
<evidence type="ECO:0000259" key="3">
    <source>
        <dbReference type="PROSITE" id="PS51719"/>
    </source>
</evidence>
<dbReference type="PROSITE" id="PS51719">
    <property type="entry name" value="G_SEPTIN"/>
    <property type="match status" value="1"/>
</dbReference>
<comment type="similarity">
    <text evidence="1">Belongs to the TRAFAC class TrmE-Era-EngA-EngB-Septin-like GTPase superfamily. Septin GTPase family.</text>
</comment>
<dbReference type="Gene3D" id="3.40.50.300">
    <property type="entry name" value="P-loop containing nucleotide triphosphate hydrolases"/>
    <property type="match status" value="1"/>
</dbReference>
<protein>
    <submittedName>
        <fullName evidence="4">Heat shock protein</fullName>
    </submittedName>
</protein>
<dbReference type="GO" id="GO:0005525">
    <property type="term" value="F:GTP binding"/>
    <property type="evidence" value="ECO:0007669"/>
    <property type="project" value="UniProtKB-KW"/>
</dbReference>
<feature type="region of interest" description="Disordered" evidence="2">
    <location>
        <begin position="1"/>
        <end position="20"/>
    </location>
</feature>
<evidence type="ECO:0000256" key="2">
    <source>
        <dbReference type="SAM" id="MobiDB-lite"/>
    </source>
</evidence>
<evidence type="ECO:0000313" key="4">
    <source>
        <dbReference type="EMBL" id="KAF6804647.1"/>
    </source>
</evidence>
<dbReference type="AlphaFoldDB" id="A0A8H6MPR5"/>
<feature type="domain" description="Septin-type G" evidence="3">
    <location>
        <begin position="211"/>
        <end position="511"/>
    </location>
</feature>
<keyword evidence="1" id="KW-0342">GTP-binding</keyword>
<sequence>MRPLPGSIASSGVPPLDGRATERFATCSSSTTPPLSFFLADETTVEASLAASSSSPLRVREPRKHPTYNPPGDCPAPSRDSSAAAPLVPLVPPRSTPKSQPSEAIALRPTSTTSKSPDRLETTSPTTGFQLMTPILYGASGPCSAISSSSSRPDSLSGSLSEYQESFIMSAFGASESAHPQSTHSAEGAQQFIMPTVHVPRRRPFTEVGKSLGRLKILIAGKSGLGKTSLIQAIIHSSPHIVHVDPMVPVAIASAGLLPAKPIPSDPPITQGTFQITETFASTKPYPPWWRDSTHTISPSGSSAEDMVLDRNICLVDTPGYQDACRPIETVTQVSQYIEAHLQRSRLDSLDDDNVLRTIGEGGGLLVDAVLYMIPSSGLTSTDVHYMRQLESFTNVIPLLAQADTLSAEQIRASKGQIEHQLVEADLGLLSLGSSPIKASNPKVYAISSELETNRDIMDASLLMSSEYMQPLLPTDLPDLLDSILSSTGAAWLRHGAAKKMLAWRSRHRIASKTRSIFTMPSRSLMETRLLPTRMGPRTSLALSRAPGYALYEESFCRVQLTNWAADLQRSLANERAGRERRAQILAATWPREARRQDGLETEEARTALALTCAKGRVDKQHPNKRRRSTGSDPSWALVRNQDPLGLLQLKADFRCHTLEMVGGLGILGGLAWLLGS</sequence>
<feature type="region of interest" description="Disordered" evidence="2">
    <location>
        <begin position="617"/>
        <end position="637"/>
    </location>
</feature>
<comment type="caution">
    <text evidence="4">The sequence shown here is derived from an EMBL/GenBank/DDBJ whole genome shotgun (WGS) entry which is preliminary data.</text>
</comment>
<dbReference type="InterPro" id="IPR027417">
    <property type="entry name" value="P-loop_NTPase"/>
</dbReference>
<organism evidence="4 5">
    <name type="scientific">Colletotrichum sojae</name>
    <dbReference type="NCBI Taxonomy" id="2175907"/>
    <lineage>
        <taxon>Eukaryota</taxon>
        <taxon>Fungi</taxon>
        <taxon>Dikarya</taxon>
        <taxon>Ascomycota</taxon>
        <taxon>Pezizomycotina</taxon>
        <taxon>Sordariomycetes</taxon>
        <taxon>Hypocreomycetidae</taxon>
        <taxon>Glomerellales</taxon>
        <taxon>Glomerellaceae</taxon>
        <taxon>Colletotrichum</taxon>
        <taxon>Colletotrichum orchidearum species complex</taxon>
    </lineage>
</organism>
<reference evidence="4 5" key="1">
    <citation type="journal article" date="2020" name="Phytopathology">
        <title>Genome Sequence Resources of Colletotrichum truncatum, C. plurivorum, C. musicola, and C. sojae: Four Species Pathogenic to Soybean (Glycine max).</title>
        <authorList>
            <person name="Rogerio F."/>
            <person name="Boufleur T.R."/>
            <person name="Ciampi-Guillardi M."/>
            <person name="Sukno S.A."/>
            <person name="Thon M.R."/>
            <person name="Massola Junior N.S."/>
            <person name="Baroncelli R."/>
        </authorList>
    </citation>
    <scope>NUCLEOTIDE SEQUENCE [LARGE SCALE GENOMIC DNA]</scope>
    <source>
        <strain evidence="4 5">LFN0009</strain>
    </source>
</reference>